<keyword evidence="10" id="KW-0325">Glycoprotein</keyword>
<comment type="subcellular location">
    <subcellularLocation>
        <location evidence="1">Secreted</location>
        <location evidence="1">Extracellular space</location>
        <location evidence="1">Extracellular matrix</location>
    </subcellularLocation>
</comment>
<evidence type="ECO:0000256" key="13">
    <source>
        <dbReference type="SAM" id="Phobius"/>
    </source>
</evidence>
<evidence type="ECO:0000256" key="10">
    <source>
        <dbReference type="ARBA" id="ARBA00023180"/>
    </source>
</evidence>
<evidence type="ECO:0000313" key="16">
    <source>
        <dbReference type="EMBL" id="KAG5201579.1"/>
    </source>
</evidence>
<organism evidence="16 17">
    <name type="scientific">Ovis aries</name>
    <name type="common">Sheep</name>
    <dbReference type="NCBI Taxonomy" id="9940"/>
    <lineage>
        <taxon>Eukaryota</taxon>
        <taxon>Metazoa</taxon>
        <taxon>Chordata</taxon>
        <taxon>Craniata</taxon>
        <taxon>Vertebrata</taxon>
        <taxon>Euteleostomi</taxon>
        <taxon>Mammalia</taxon>
        <taxon>Eutheria</taxon>
        <taxon>Laurasiatheria</taxon>
        <taxon>Artiodactyla</taxon>
        <taxon>Ruminantia</taxon>
        <taxon>Pecora</taxon>
        <taxon>Bovidae</taxon>
        <taxon>Caprinae</taxon>
        <taxon>Ovis</taxon>
    </lineage>
</organism>
<comment type="similarity">
    <text evidence="2">Belongs to the small leucine-rich proteoglycan (SLRP) family. SLRP class II subfamily.</text>
</comment>
<accession>A0A836A5C5</accession>
<gene>
    <name evidence="16" type="ORF">JEQ12_004342</name>
</gene>
<dbReference type="AlphaFoldDB" id="A0A836A5C5"/>
<dbReference type="SMART" id="SM00369">
    <property type="entry name" value="LRR_TYP"/>
    <property type="match status" value="5"/>
</dbReference>
<dbReference type="Gene3D" id="2.60.40.10">
    <property type="entry name" value="Immunoglobulins"/>
    <property type="match status" value="1"/>
</dbReference>
<evidence type="ECO:0000256" key="2">
    <source>
        <dbReference type="ARBA" id="ARBA00005818"/>
    </source>
</evidence>
<evidence type="ECO:0000256" key="5">
    <source>
        <dbReference type="ARBA" id="ARBA00022525"/>
    </source>
</evidence>
<evidence type="ECO:0000256" key="3">
    <source>
        <dbReference type="ARBA" id="ARBA00011226"/>
    </source>
</evidence>
<dbReference type="PROSITE" id="PS50853">
    <property type="entry name" value="FN3"/>
    <property type="match status" value="1"/>
</dbReference>
<dbReference type="InterPro" id="IPR003961">
    <property type="entry name" value="FN3_dom"/>
</dbReference>
<dbReference type="Pfam" id="PF00041">
    <property type="entry name" value="fn3"/>
    <property type="match status" value="1"/>
</dbReference>
<dbReference type="InterPro" id="IPR032675">
    <property type="entry name" value="LRR_dom_sf"/>
</dbReference>
<dbReference type="Proteomes" id="UP000664991">
    <property type="component" value="Unassembled WGS sequence"/>
</dbReference>
<keyword evidence="6" id="KW-0272">Extracellular matrix</keyword>
<dbReference type="Pfam" id="PF13855">
    <property type="entry name" value="LRR_8"/>
    <property type="match status" value="1"/>
</dbReference>
<dbReference type="InterPro" id="IPR013783">
    <property type="entry name" value="Ig-like_fold"/>
</dbReference>
<dbReference type="Gene3D" id="3.80.10.10">
    <property type="entry name" value="Ribonuclease Inhibitor"/>
    <property type="match status" value="1"/>
</dbReference>
<evidence type="ECO:0000256" key="4">
    <source>
        <dbReference type="ARBA" id="ARBA00018230"/>
    </source>
</evidence>
<dbReference type="SUPFAM" id="SSF49265">
    <property type="entry name" value="Fibronectin type III"/>
    <property type="match status" value="1"/>
</dbReference>
<dbReference type="InterPro" id="IPR001611">
    <property type="entry name" value="Leu-rich_rpt"/>
</dbReference>
<dbReference type="CDD" id="cd00063">
    <property type="entry name" value="FN3"/>
    <property type="match status" value="1"/>
</dbReference>
<dbReference type="InterPro" id="IPR050333">
    <property type="entry name" value="SLRP"/>
</dbReference>
<evidence type="ECO:0000256" key="8">
    <source>
        <dbReference type="ARBA" id="ARBA00022737"/>
    </source>
</evidence>
<evidence type="ECO:0000256" key="6">
    <source>
        <dbReference type="ARBA" id="ARBA00022530"/>
    </source>
</evidence>
<evidence type="ECO:0000256" key="9">
    <source>
        <dbReference type="ARBA" id="ARBA00022974"/>
    </source>
</evidence>
<feature type="signal peptide" evidence="14">
    <location>
        <begin position="1"/>
        <end position="20"/>
    </location>
</feature>
<keyword evidence="8" id="KW-0677">Repeat</keyword>
<evidence type="ECO:0000256" key="7">
    <source>
        <dbReference type="ARBA" id="ARBA00022614"/>
    </source>
</evidence>
<sequence length="536" mass="56854">MWWALLLLLPFTIAPRPSRARPLQNTLVFRLTQQGPWGSGAGNSTVSPCEWLPVAGVTTLTFVNRGLERLPGCLPRALRSLDGSHNLLRALSAPELGHLPQLQVLTLRHNRIAALRWGPGAPAGLHSLDLSYNLLATLPRCTGPALPGLRALALAGNPLRALQPGAFACFPELRLLNLSYTELGRGDHEDIADATFVGVGGAPLAALQVLDLSGTFLPRGAAAGLRHSITKDGAAPSTTVSPTGSSNSGDPPKAVSTAWTEHQEYATGLILEPNISVASIPWASRHPGLSPASRDSVSLPQPAWETRATAQAPHPPPSERGIPVLLQDDSREEEEEESGKEEVGAPAWDVPCDYHPCRHFQTPCAELQRRWRCRCPGLSGEDTLPDPPKLQAVAETTDKSALVRWCAPNSVVRAYQIRYAPEGWPGNQSVVGDVCATARQHTLHGLLPATAYRVCVLAANGAGLSRRGACIAFTTGQSPVLVTAGLGSAGGLLLVSTALLATGLCRRGRTPRTPPCHTQLLAYRNPAFVPVPAAPL</sequence>
<keyword evidence="7" id="KW-0433">Leucine-rich repeat</keyword>
<comment type="caution">
    <text evidence="16">The sequence shown here is derived from an EMBL/GenBank/DDBJ whole genome shotgun (WGS) entry which is preliminary data.</text>
</comment>
<feature type="region of interest" description="Disordered" evidence="12">
    <location>
        <begin position="228"/>
        <end position="258"/>
    </location>
</feature>
<dbReference type="InterPro" id="IPR036116">
    <property type="entry name" value="FN3_sf"/>
</dbReference>
<dbReference type="PANTHER" id="PTHR45712:SF4">
    <property type="entry name" value="FIBROMODULIN"/>
    <property type="match status" value="1"/>
</dbReference>
<keyword evidence="5" id="KW-0964">Secreted</keyword>
<dbReference type="SMART" id="SM00060">
    <property type="entry name" value="FN3"/>
    <property type="match status" value="1"/>
</dbReference>
<dbReference type="GO" id="GO:0005615">
    <property type="term" value="C:extracellular space"/>
    <property type="evidence" value="ECO:0007669"/>
    <property type="project" value="TreeGrafter"/>
</dbReference>
<evidence type="ECO:0000256" key="12">
    <source>
        <dbReference type="SAM" id="MobiDB-lite"/>
    </source>
</evidence>
<keyword evidence="14" id="KW-0732">Signal</keyword>
<keyword evidence="13" id="KW-1133">Transmembrane helix</keyword>
<feature type="compositionally biased region" description="Polar residues" evidence="12">
    <location>
        <begin position="236"/>
        <end position="249"/>
    </location>
</feature>
<evidence type="ECO:0000256" key="1">
    <source>
        <dbReference type="ARBA" id="ARBA00004498"/>
    </source>
</evidence>
<dbReference type="InterPro" id="IPR003591">
    <property type="entry name" value="Leu-rich_rpt_typical-subtyp"/>
</dbReference>
<evidence type="ECO:0000313" key="17">
    <source>
        <dbReference type="Proteomes" id="UP000664991"/>
    </source>
</evidence>
<evidence type="ECO:0000256" key="14">
    <source>
        <dbReference type="SAM" id="SignalP"/>
    </source>
</evidence>
<evidence type="ECO:0000256" key="11">
    <source>
        <dbReference type="ARBA" id="ARBA00025136"/>
    </source>
</evidence>
<protein>
    <recommendedName>
        <fullName evidence="4">Fibromodulin</fullName>
    </recommendedName>
</protein>
<name>A0A836A5C5_SHEEP</name>
<evidence type="ECO:0000259" key="15">
    <source>
        <dbReference type="PROSITE" id="PS50853"/>
    </source>
</evidence>
<keyword evidence="13" id="KW-0472">Membrane</keyword>
<keyword evidence="9" id="KW-0654">Proteoglycan</keyword>
<keyword evidence="13" id="KW-0812">Transmembrane</keyword>
<feature type="transmembrane region" description="Helical" evidence="13">
    <location>
        <begin position="480"/>
        <end position="502"/>
    </location>
</feature>
<comment type="function">
    <text evidence="11">Affects the rate of fibrils formation. May have a primary role in collagen fibrillogenesis.</text>
</comment>
<feature type="chain" id="PRO_5032711609" description="Fibromodulin" evidence="14">
    <location>
        <begin position="21"/>
        <end position="536"/>
    </location>
</feature>
<dbReference type="PANTHER" id="PTHR45712">
    <property type="entry name" value="AGAP008170-PA"/>
    <property type="match status" value="1"/>
</dbReference>
<feature type="domain" description="Fibronectin type-III" evidence="15">
    <location>
        <begin position="384"/>
        <end position="478"/>
    </location>
</feature>
<comment type="subunit">
    <text evidence="3">Binds to type I and type II collagen.</text>
</comment>
<dbReference type="EMBL" id="JAEMGP010000013">
    <property type="protein sequence ID" value="KAG5201579.1"/>
    <property type="molecule type" value="Genomic_DNA"/>
</dbReference>
<proteinExistence type="inferred from homology"/>
<reference evidence="16 17" key="1">
    <citation type="submission" date="2020-12" db="EMBL/GenBank/DDBJ databases">
        <title>De novo assembly of Tibetan sheep genome.</title>
        <authorList>
            <person name="Li X."/>
        </authorList>
    </citation>
    <scope>NUCLEOTIDE SEQUENCE [LARGE SCALE GENOMIC DNA]</scope>
    <source>
        <tissue evidence="16">Heart</tissue>
    </source>
</reference>
<dbReference type="SUPFAM" id="SSF52058">
    <property type="entry name" value="L domain-like"/>
    <property type="match status" value="1"/>
</dbReference>